<dbReference type="PANTHER" id="PTHR11702">
    <property type="entry name" value="DEVELOPMENTALLY REGULATED GTP-BINDING PROTEIN-RELATED"/>
    <property type="match status" value="1"/>
</dbReference>
<dbReference type="PANTHER" id="PTHR11702:SF31">
    <property type="entry name" value="MITOCHONDRIAL RIBOSOME-ASSOCIATED GTPASE 2"/>
    <property type="match status" value="1"/>
</dbReference>
<evidence type="ECO:0000313" key="6">
    <source>
        <dbReference type="EMBL" id="KAL0255334.1"/>
    </source>
</evidence>
<dbReference type="EMBL" id="ATAM02000001">
    <property type="protein sequence ID" value="KAL0255334.1"/>
    <property type="molecule type" value="Genomic_DNA"/>
</dbReference>
<feature type="domain" description="OBG-type G" evidence="4">
    <location>
        <begin position="280"/>
        <end position="499"/>
    </location>
</feature>
<keyword evidence="1" id="KW-0547">Nucleotide-binding</keyword>
<dbReference type="InterPro" id="IPR036726">
    <property type="entry name" value="GTP1_OBG_dom_sf"/>
</dbReference>
<reference evidence="6" key="2">
    <citation type="submission" date="2024-01" db="EMBL/GenBank/DDBJ databases">
        <title>Comparative genomics of Cryptococcus and Kwoniella reveals pathogenesis evolution and contrasting modes of karyotype evolution via chromosome fusion or intercentromeric recombination.</title>
        <authorList>
            <person name="Coelho M.A."/>
            <person name="David-Palma M."/>
            <person name="Shea T."/>
            <person name="Bowers K."/>
            <person name="Mcginley-Smith S."/>
            <person name="Mohammad A.W."/>
            <person name="Gnirke A."/>
            <person name="Yurkov A.M."/>
            <person name="Nowrousian M."/>
            <person name="Sun S."/>
            <person name="Cuomo C.A."/>
            <person name="Heitman J."/>
        </authorList>
    </citation>
    <scope>NUCLEOTIDE SEQUENCE</scope>
    <source>
        <strain evidence="6">IND107</strain>
    </source>
</reference>
<feature type="region of interest" description="Disordered" evidence="3">
    <location>
        <begin position="511"/>
        <end position="532"/>
    </location>
</feature>
<dbReference type="InterPro" id="IPR006073">
    <property type="entry name" value="GTP-bd"/>
</dbReference>
<dbReference type="CDD" id="cd01898">
    <property type="entry name" value="Obg"/>
    <property type="match status" value="1"/>
</dbReference>
<name>A0ABR3C4D7_9TREE</name>
<dbReference type="PROSITE" id="PS51710">
    <property type="entry name" value="G_OBG"/>
    <property type="match status" value="1"/>
</dbReference>
<evidence type="ECO:0000259" key="4">
    <source>
        <dbReference type="PROSITE" id="PS51710"/>
    </source>
</evidence>
<dbReference type="InterPro" id="IPR027417">
    <property type="entry name" value="P-loop_NTPase"/>
</dbReference>
<dbReference type="GeneID" id="91986991"/>
<gene>
    <name evidence="6" type="ORF">I308_100133</name>
</gene>
<dbReference type="SUPFAM" id="SSF52540">
    <property type="entry name" value="P-loop containing nucleoside triphosphate hydrolases"/>
    <property type="match status" value="1"/>
</dbReference>
<dbReference type="RefSeq" id="XP_066616611.1">
    <property type="nucleotide sequence ID" value="XM_066754710.1"/>
</dbReference>
<proteinExistence type="predicted"/>
<dbReference type="PROSITE" id="PS51883">
    <property type="entry name" value="OBG"/>
    <property type="match status" value="1"/>
</dbReference>
<dbReference type="InterPro" id="IPR045086">
    <property type="entry name" value="OBG_GTPase"/>
</dbReference>
<comment type="caution">
    <text evidence="6">The sequence shown here is derived from an EMBL/GenBank/DDBJ whole genome shotgun (WGS) entry which is preliminary data.</text>
</comment>
<organism evidence="6 7">
    <name type="scientific">Cryptococcus tetragattii IND107</name>
    <dbReference type="NCBI Taxonomy" id="1296105"/>
    <lineage>
        <taxon>Eukaryota</taxon>
        <taxon>Fungi</taxon>
        <taxon>Dikarya</taxon>
        <taxon>Basidiomycota</taxon>
        <taxon>Agaricomycotina</taxon>
        <taxon>Tremellomycetes</taxon>
        <taxon>Tremellales</taxon>
        <taxon>Cryptococcaceae</taxon>
        <taxon>Cryptococcus</taxon>
        <taxon>Cryptococcus gattii species complex</taxon>
    </lineage>
</organism>
<keyword evidence="7" id="KW-1185">Reference proteome</keyword>
<evidence type="ECO:0000313" key="7">
    <source>
        <dbReference type="Proteomes" id="UP000054399"/>
    </source>
</evidence>
<dbReference type="InterPro" id="IPR031167">
    <property type="entry name" value="G_OBG"/>
</dbReference>
<dbReference type="Gene3D" id="3.40.50.300">
    <property type="entry name" value="P-loop containing nucleotide triphosphate hydrolases"/>
    <property type="match status" value="1"/>
</dbReference>
<dbReference type="Pfam" id="PF01926">
    <property type="entry name" value="MMR_HSR1"/>
    <property type="match status" value="1"/>
</dbReference>
<accession>A0ABR3C4D7</accession>
<sequence length="583" mass="64058">MRHIASVRLSLRPLRPLAARGYAAKPLDIDQVEDPCFDDVVEELKRRRRKADAKRRQYGASFVDNAIVTVRGGKGGNGAAALEASLRGPSSPSGGNGAHGGSVYITTSPELASLATVRKRLIGGAGGSGGGAFKHGRKGEDLIVQVPVGTIVRELKREGEEERMEREEDDLGLSDAEKKKKRWQRWFLAHPSTKGEVSEEEYTDAEDLLRREKRWIPHTPSFDQTPPLYLDITEPLDEPVLLASGGAGGLGNPFFTSPRLASRGTLPPTHTFQFELKLLADVGLVGFPNAGKSTILRALTGRRAEVAGYQFTTLNPQIGVVRIYEDGSWGVSHEEVVETWIEREREDLSRQTGSPFPASRTRNRQDKLERLERLRFTLSDNPGLLPMASQNVGLGHSFLRSIERSPVLAYVLDLTKPSPVEDLQVLKEELEAYKPGLSERAGVVVLNKADGVPEEEGKKRVEDVKAFVNAHGGGEVIVLSGRYGLGMERLVAVLADNVEKARTERVEALKRERQTAAGAAGEEDGSTSHWRRAGDSPPFLVITIPRDSPFLSAIYTDDMRTWWDLSSTLSKSEHNSSRPRSNA</sequence>
<dbReference type="Gene3D" id="2.70.210.12">
    <property type="entry name" value="GTP1/OBG domain"/>
    <property type="match status" value="1"/>
</dbReference>
<feature type="domain" description="Obg" evidence="5">
    <location>
        <begin position="60"/>
        <end position="279"/>
    </location>
</feature>
<evidence type="ECO:0008006" key="8">
    <source>
        <dbReference type="Google" id="ProtNLM"/>
    </source>
</evidence>
<reference evidence="6" key="1">
    <citation type="submission" date="2015-01" db="EMBL/GenBank/DDBJ databases">
        <authorList>
            <consortium name="The Broad Institute Genomics Platform"/>
            <person name="Cuomo C."/>
            <person name="Litvintseva A."/>
            <person name="Chen Y."/>
            <person name="Heitman J."/>
            <person name="Sun S."/>
            <person name="Springer D."/>
            <person name="Dromer F."/>
            <person name="Young S."/>
            <person name="Zeng Q."/>
            <person name="Gargeya S."/>
            <person name="Abouelleil A."/>
            <person name="Alvarado L."/>
            <person name="Chapman S.B."/>
            <person name="Gainer-Dewar J."/>
            <person name="Goldberg J."/>
            <person name="Griggs A."/>
            <person name="Gujja S."/>
            <person name="Hansen M."/>
            <person name="Howarth C."/>
            <person name="Imamovic A."/>
            <person name="Larimer J."/>
            <person name="Murphy C."/>
            <person name="Naylor J."/>
            <person name="Pearson M."/>
            <person name="Priest M."/>
            <person name="Roberts A."/>
            <person name="Saif S."/>
            <person name="Shea T."/>
            <person name="Sykes S."/>
            <person name="Wortman J."/>
            <person name="Nusbaum C."/>
            <person name="Birren B."/>
        </authorList>
    </citation>
    <scope>NUCLEOTIDE SEQUENCE</scope>
    <source>
        <strain evidence="6">IND107</strain>
    </source>
</reference>
<dbReference type="Proteomes" id="UP000054399">
    <property type="component" value="Unassembled WGS sequence"/>
</dbReference>
<evidence type="ECO:0000256" key="1">
    <source>
        <dbReference type="ARBA" id="ARBA00022741"/>
    </source>
</evidence>
<evidence type="ECO:0000256" key="3">
    <source>
        <dbReference type="SAM" id="MobiDB-lite"/>
    </source>
</evidence>
<evidence type="ECO:0000259" key="5">
    <source>
        <dbReference type="PROSITE" id="PS51883"/>
    </source>
</evidence>
<dbReference type="InterPro" id="IPR006169">
    <property type="entry name" value="GTP1_OBG_dom"/>
</dbReference>
<dbReference type="Pfam" id="PF01018">
    <property type="entry name" value="GTP1_OBG"/>
    <property type="match status" value="1"/>
</dbReference>
<dbReference type="PRINTS" id="PR00326">
    <property type="entry name" value="GTP1OBG"/>
</dbReference>
<keyword evidence="2" id="KW-0342">GTP-binding</keyword>
<dbReference type="SUPFAM" id="SSF82051">
    <property type="entry name" value="Obg GTP-binding protein N-terminal domain"/>
    <property type="match status" value="1"/>
</dbReference>
<evidence type="ECO:0000256" key="2">
    <source>
        <dbReference type="ARBA" id="ARBA00023134"/>
    </source>
</evidence>
<protein>
    <recommendedName>
        <fullName evidence="8">GTPase</fullName>
    </recommendedName>
</protein>